<evidence type="ECO:0000256" key="6">
    <source>
        <dbReference type="ARBA" id="ARBA00022692"/>
    </source>
</evidence>
<evidence type="ECO:0000313" key="12">
    <source>
        <dbReference type="Proteomes" id="UP000189733"/>
    </source>
</evidence>
<keyword evidence="5" id="KW-0997">Cell inner membrane</keyword>
<keyword evidence="8 9" id="KW-0472">Membrane</keyword>
<dbReference type="NCBIfam" id="NF000282">
    <property type="entry name" value="RND_permease_1"/>
    <property type="match status" value="1"/>
</dbReference>
<dbReference type="InterPro" id="IPR004764">
    <property type="entry name" value="MdtF-like"/>
</dbReference>
<organism evidence="11 12">
    <name type="scientific">Desulfobaculum bizertense DSM 18034</name>
    <dbReference type="NCBI Taxonomy" id="1121442"/>
    <lineage>
        <taxon>Bacteria</taxon>
        <taxon>Pseudomonadati</taxon>
        <taxon>Thermodesulfobacteriota</taxon>
        <taxon>Desulfovibrionia</taxon>
        <taxon>Desulfovibrionales</taxon>
        <taxon>Desulfovibrionaceae</taxon>
        <taxon>Desulfobaculum</taxon>
    </lineage>
</organism>
<gene>
    <name evidence="11" type="ORF">SAMN02745702_02821</name>
</gene>
<evidence type="ECO:0000256" key="1">
    <source>
        <dbReference type="ARBA" id="ARBA00004429"/>
    </source>
</evidence>
<dbReference type="InterPro" id="IPR001036">
    <property type="entry name" value="Acrflvin-R"/>
</dbReference>
<protein>
    <submittedName>
        <fullName evidence="11">Multidrug efflux pump</fullName>
    </submittedName>
</protein>
<dbReference type="GO" id="GO:0009636">
    <property type="term" value="P:response to toxic substance"/>
    <property type="evidence" value="ECO:0007669"/>
    <property type="project" value="UniProtKB-ARBA"/>
</dbReference>
<evidence type="ECO:0000256" key="4">
    <source>
        <dbReference type="ARBA" id="ARBA00022475"/>
    </source>
</evidence>
<dbReference type="AlphaFoldDB" id="A0A1T4X0I2"/>
<evidence type="ECO:0000256" key="8">
    <source>
        <dbReference type="ARBA" id="ARBA00023136"/>
    </source>
</evidence>
<keyword evidence="7 9" id="KW-1133">Transmembrane helix</keyword>
<comment type="subcellular location">
    <subcellularLocation>
        <location evidence="1">Cell inner membrane</location>
        <topology evidence="1">Multi-pass membrane protein</topology>
    </subcellularLocation>
</comment>
<keyword evidence="12" id="KW-1185">Reference proteome</keyword>
<feature type="transmembrane region" description="Helical" evidence="9">
    <location>
        <begin position="395"/>
        <end position="419"/>
    </location>
</feature>
<feature type="transmembrane region" description="Helical" evidence="9">
    <location>
        <begin position="896"/>
        <end position="918"/>
    </location>
</feature>
<evidence type="ECO:0000256" key="7">
    <source>
        <dbReference type="ARBA" id="ARBA00022989"/>
    </source>
</evidence>
<evidence type="ECO:0000256" key="9">
    <source>
        <dbReference type="SAM" id="Phobius"/>
    </source>
</evidence>
<keyword evidence="6 9" id="KW-0812">Transmembrane</keyword>
<dbReference type="RefSeq" id="WP_078686084.1">
    <property type="nucleotide sequence ID" value="NZ_FUYA01000012.1"/>
</dbReference>
<dbReference type="EMBL" id="FUYA01000012">
    <property type="protein sequence ID" value="SKA82628.1"/>
    <property type="molecule type" value="Genomic_DNA"/>
</dbReference>
<dbReference type="Pfam" id="PF00873">
    <property type="entry name" value="ACR_tran"/>
    <property type="match status" value="1"/>
</dbReference>
<dbReference type="Gene3D" id="1.20.1640.10">
    <property type="entry name" value="Multidrug efflux transporter AcrB transmembrane domain"/>
    <property type="match status" value="2"/>
</dbReference>
<dbReference type="InterPro" id="IPR027463">
    <property type="entry name" value="AcrB_DN_DC_subdom"/>
</dbReference>
<evidence type="ECO:0000256" key="3">
    <source>
        <dbReference type="ARBA" id="ARBA00022448"/>
    </source>
</evidence>
<feature type="transmembrane region" description="Helical" evidence="9">
    <location>
        <begin position="1006"/>
        <end position="1028"/>
    </location>
</feature>
<feature type="transmembrane region" description="Helical" evidence="9">
    <location>
        <begin position="974"/>
        <end position="994"/>
    </location>
</feature>
<dbReference type="GO" id="GO:0015562">
    <property type="term" value="F:efflux transmembrane transporter activity"/>
    <property type="evidence" value="ECO:0007669"/>
    <property type="project" value="InterPro"/>
</dbReference>
<dbReference type="PANTHER" id="PTHR32063">
    <property type="match status" value="1"/>
</dbReference>
<evidence type="ECO:0000256" key="2">
    <source>
        <dbReference type="ARBA" id="ARBA00010942"/>
    </source>
</evidence>
<dbReference type="PROSITE" id="PS50156">
    <property type="entry name" value="SSD"/>
    <property type="match status" value="1"/>
</dbReference>
<dbReference type="FunFam" id="3.30.70.1430:FF:000001">
    <property type="entry name" value="Efflux pump membrane transporter"/>
    <property type="match status" value="1"/>
</dbReference>
<feature type="domain" description="SSD" evidence="10">
    <location>
        <begin position="333"/>
        <end position="497"/>
    </location>
</feature>
<dbReference type="GO" id="GO:0005886">
    <property type="term" value="C:plasma membrane"/>
    <property type="evidence" value="ECO:0007669"/>
    <property type="project" value="UniProtKB-SubCell"/>
</dbReference>
<dbReference type="Gene3D" id="3.30.70.1440">
    <property type="entry name" value="Multidrug efflux transporter AcrB pore domain"/>
    <property type="match status" value="1"/>
</dbReference>
<feature type="transmembrane region" description="Helical" evidence="9">
    <location>
        <begin position="872"/>
        <end position="889"/>
    </location>
</feature>
<dbReference type="GO" id="GO:0042910">
    <property type="term" value="F:xenobiotic transmembrane transporter activity"/>
    <property type="evidence" value="ECO:0007669"/>
    <property type="project" value="TreeGrafter"/>
</dbReference>
<feature type="transmembrane region" description="Helical" evidence="9">
    <location>
        <begin position="12"/>
        <end position="34"/>
    </location>
</feature>
<dbReference type="SUPFAM" id="SSF82693">
    <property type="entry name" value="Multidrug efflux transporter AcrB pore domain, PN1, PN2, PC1 and PC2 subdomains"/>
    <property type="match status" value="4"/>
</dbReference>
<feature type="transmembrane region" description="Helical" evidence="9">
    <location>
        <begin position="540"/>
        <end position="559"/>
    </location>
</feature>
<proteinExistence type="inferred from homology"/>
<evidence type="ECO:0000313" key="11">
    <source>
        <dbReference type="EMBL" id="SKA82628.1"/>
    </source>
</evidence>
<dbReference type="Proteomes" id="UP000189733">
    <property type="component" value="Unassembled WGS sequence"/>
</dbReference>
<dbReference type="Gene3D" id="3.30.70.1320">
    <property type="entry name" value="Multidrug efflux transporter AcrB pore domain like"/>
    <property type="match status" value="1"/>
</dbReference>
<dbReference type="Gene3D" id="3.30.2090.10">
    <property type="entry name" value="Multidrug efflux transporter AcrB TolC docking domain, DN and DC subdomains"/>
    <property type="match status" value="2"/>
</dbReference>
<feature type="transmembrane region" description="Helical" evidence="9">
    <location>
        <begin position="440"/>
        <end position="460"/>
    </location>
</feature>
<feature type="transmembrane region" description="Helical" evidence="9">
    <location>
        <begin position="924"/>
        <end position="945"/>
    </location>
</feature>
<dbReference type="PANTHER" id="PTHR32063:SF11">
    <property type="entry name" value="CATION OR DRUG EFFLUX SYSTEM PROTEIN"/>
    <property type="match status" value="1"/>
</dbReference>
<accession>A0A1T4X0I2</accession>
<dbReference type="STRING" id="1121442.SAMN02745702_02821"/>
<dbReference type="InterPro" id="IPR000731">
    <property type="entry name" value="SSD"/>
</dbReference>
<name>A0A1T4X0I2_9BACT</name>
<keyword evidence="4" id="KW-1003">Cell membrane</keyword>
<sequence length="1047" mass="114662">MLVHFFIDRPIFSSVISIIITLVGALCLVSLPIAQYPEITPPSVMVTATYNGANASVMEETVAAPIEEQVNGAEDMLYMNSISSNNGAYSLTVTFDIGTDLDIATVDVQNRVGLAQPQLPADVISNGISVKKQSSTILMVMNLTSPDDSRDSLFLDNYAKINIADVLARVPGVGNVTVFGDKDYSMRVWLNPQKMSKLGLTVGDIAQSIQEQNIQAPAGQIGQPPTKNKLEFQYSVQVKGRLEDPREFENIILRTNSDGTYLRLKDVARVEVGAKSYSNFTRKTNKDCTSILIYQLPDANALDVSERVRATMKELATYFPEGVEYSIPHDSTDFVMTSIDEVMLTLYEAMFLVFLIIFIFLQSWRATIIPMVTVPVSLIGTFIMFQVLGFSINTLTLFALVLAIGLVVDDAIVVVEAVQRHIDEDNMEPKAAAKLAMSEVTSPIIATSLVLIAVFVPVAFMGGITGRLYQQFALTLSVSVGFSTINALTLSPALSALLLHKTEEGHGPLGKFYMAFNRVFDKVTKHYVAAVRKTVSKLPIVIAFMTIVCILCFMLIKVLPTGFVPEEDQGYFVISVMMPEGTSLERNDQFMQKVEKYLTKADGIREFVTLGGMNILTGGTSSYTSAMFVMLTDWSERGSDELALSSIMAKAQQYFMTLGDGLAICFNPPPINGLGVTGGFQYEFQDRAGRGITEMEEAAKLFMQKAGQNPDLGRLSTTFSNTVPQIKLDLNRDKAKNLQVPIDSVFQALQAFLGGYYVNDYNKYGRTYRVMLQAESQYREQPQDINEFYVRTASADMLPLGTLVEIHKITGPEYIQRYNMYRTIEINGGPAPGKSSGQALAAMAKESTSLAQGYGYDWTGMAYQEILSGSQAGFIFALAFIACTLFLAAQYESWTIPFAVILAIPLGVMGAMLFQFARGLENNVYAQIGLVMLIGLVAKNAILIVEFAKMRYESGDVNATEAAVEAAHLRFRPILMTAFSFILGVLPLVIASGAGAASRHSLGTSVFGGMLIATVCGCFVTPALYVIFNRLGEWGSKKIKRGKVKKA</sequence>
<feature type="transmembrane region" description="Helical" evidence="9">
    <location>
        <begin position="368"/>
        <end position="389"/>
    </location>
</feature>
<dbReference type="Gene3D" id="3.30.70.1430">
    <property type="entry name" value="Multidrug efflux transporter AcrB pore domain"/>
    <property type="match status" value="2"/>
</dbReference>
<comment type="similarity">
    <text evidence="2">Belongs to the resistance-nodulation-cell division (RND) (TC 2.A.6) family.</text>
</comment>
<reference evidence="11 12" key="1">
    <citation type="submission" date="2017-02" db="EMBL/GenBank/DDBJ databases">
        <authorList>
            <person name="Peterson S.W."/>
        </authorList>
    </citation>
    <scope>NUCLEOTIDE SEQUENCE [LARGE SCALE GENOMIC DNA]</scope>
    <source>
        <strain evidence="11 12">DSM 18034</strain>
    </source>
</reference>
<dbReference type="SUPFAM" id="SSF82866">
    <property type="entry name" value="Multidrug efflux transporter AcrB transmembrane domain"/>
    <property type="match status" value="2"/>
</dbReference>
<evidence type="ECO:0000259" key="10">
    <source>
        <dbReference type="PROSITE" id="PS50156"/>
    </source>
</evidence>
<dbReference type="FunFam" id="1.20.1640.10:FF:000001">
    <property type="entry name" value="Efflux pump membrane transporter"/>
    <property type="match status" value="1"/>
</dbReference>
<dbReference type="NCBIfam" id="TIGR00915">
    <property type="entry name" value="2A0602"/>
    <property type="match status" value="1"/>
</dbReference>
<keyword evidence="3" id="KW-0813">Transport</keyword>
<feature type="transmembrane region" description="Helical" evidence="9">
    <location>
        <begin position="472"/>
        <end position="499"/>
    </location>
</feature>
<dbReference type="SUPFAM" id="SSF82714">
    <property type="entry name" value="Multidrug efflux transporter AcrB TolC docking domain, DN and DC subdomains"/>
    <property type="match status" value="2"/>
</dbReference>
<dbReference type="PRINTS" id="PR00702">
    <property type="entry name" value="ACRIFLAVINRP"/>
</dbReference>
<evidence type="ECO:0000256" key="5">
    <source>
        <dbReference type="ARBA" id="ARBA00022519"/>
    </source>
</evidence>
<feature type="transmembrane region" description="Helical" evidence="9">
    <location>
        <begin position="342"/>
        <end position="361"/>
    </location>
</feature>